<dbReference type="Pfam" id="PF00005">
    <property type="entry name" value="ABC_tran"/>
    <property type="match status" value="1"/>
</dbReference>
<dbReference type="Pfam" id="PF03459">
    <property type="entry name" value="TOBE"/>
    <property type="match status" value="1"/>
</dbReference>
<evidence type="ECO:0000256" key="5">
    <source>
        <dbReference type="PROSITE-ProRule" id="PRU01213"/>
    </source>
</evidence>
<evidence type="ECO:0000313" key="8">
    <source>
        <dbReference type="EMBL" id="ABC80773.1"/>
    </source>
</evidence>
<dbReference type="SMART" id="SM00382">
    <property type="entry name" value="AAA"/>
    <property type="match status" value="1"/>
</dbReference>
<evidence type="ECO:0000256" key="4">
    <source>
        <dbReference type="ARBA" id="ARBA00022840"/>
    </source>
</evidence>
<dbReference type="OrthoDB" id="9809450at2"/>
<dbReference type="PROSITE" id="PS51866">
    <property type="entry name" value="MOP"/>
    <property type="match status" value="1"/>
</dbReference>
<dbReference type="Proteomes" id="UP000001935">
    <property type="component" value="Chromosome"/>
</dbReference>
<dbReference type="InterPro" id="IPR004606">
    <property type="entry name" value="Mop_domain"/>
</dbReference>
<keyword evidence="3" id="KW-0547">Nucleotide-binding</keyword>
<dbReference type="GO" id="GO:0015689">
    <property type="term" value="P:molybdate ion transport"/>
    <property type="evidence" value="ECO:0007669"/>
    <property type="project" value="InterPro"/>
</dbReference>
<sequence>MERALTFDVVRRFPRGPTIRARASWPLGREAVTVLFGPSGSGKTTVLRALAGLDRPDAGAISFERETWFDAGRRVFVPPQARGIGLLFQDHALFPHLSVAANVGYGLHRLPRAAREARVAEVAERFGIRELLPRRPGQLSGGQRQRVALARALAPRPRLLLLDEPLSALDAPAREALRGELRHLLESSGVPAVVVTHDRTEALALGDRLAVLLDGTVRQVGPVHEVFSAPVDAEVARVVGTENVFPSRLLRRHDGLVVVRAGAAELVALDPGGLEDEAYACVRAEDVVLEPHDGEHATSARNRLAGVVAARRDEGPLVRITVDVGVRLVALVTRASAERLGLVAGREVTAMVKAPSVRLVPRRA</sequence>
<dbReference type="eggNOG" id="COG3842">
    <property type="taxonomic scope" value="Bacteria"/>
</dbReference>
<dbReference type="EMBL" id="CP000251">
    <property type="protein sequence ID" value="ABC80773.1"/>
    <property type="molecule type" value="Genomic_DNA"/>
</dbReference>
<evidence type="ECO:0000256" key="3">
    <source>
        <dbReference type="ARBA" id="ARBA00022741"/>
    </source>
</evidence>
<protein>
    <submittedName>
        <fullName evidence="8">Tungstate/molybdate transport system ATP-binding protein</fullName>
    </submittedName>
</protein>
<proteinExistence type="predicted"/>
<evidence type="ECO:0000256" key="2">
    <source>
        <dbReference type="ARBA" id="ARBA00022505"/>
    </source>
</evidence>
<name>Q2IPP0_ANADE</name>
<dbReference type="PANTHER" id="PTHR42781:SF4">
    <property type="entry name" value="SPERMIDINE_PUTRESCINE IMPORT ATP-BINDING PROTEIN POTA"/>
    <property type="match status" value="1"/>
</dbReference>
<dbReference type="KEGG" id="ade:Adeh_0998"/>
<evidence type="ECO:0000259" key="6">
    <source>
        <dbReference type="PROSITE" id="PS50893"/>
    </source>
</evidence>
<dbReference type="GO" id="GO:0016887">
    <property type="term" value="F:ATP hydrolysis activity"/>
    <property type="evidence" value="ECO:0007669"/>
    <property type="project" value="InterPro"/>
</dbReference>
<dbReference type="InterPro" id="IPR017871">
    <property type="entry name" value="ABC_transporter-like_CS"/>
</dbReference>
<dbReference type="GO" id="GO:0005524">
    <property type="term" value="F:ATP binding"/>
    <property type="evidence" value="ECO:0007669"/>
    <property type="project" value="UniProtKB-KW"/>
</dbReference>
<accession>Q2IPP0</accession>
<dbReference type="HOGENOM" id="CLU_000604_1_1_7"/>
<dbReference type="InterPro" id="IPR003439">
    <property type="entry name" value="ABC_transporter-like_ATP-bd"/>
</dbReference>
<dbReference type="InterPro" id="IPR050093">
    <property type="entry name" value="ABC_SmlMolc_Importer"/>
</dbReference>
<evidence type="ECO:0000313" key="9">
    <source>
        <dbReference type="Proteomes" id="UP000001935"/>
    </source>
</evidence>
<dbReference type="InterPro" id="IPR005116">
    <property type="entry name" value="Transp-assoc_OB_typ1"/>
</dbReference>
<evidence type="ECO:0000259" key="7">
    <source>
        <dbReference type="PROSITE" id="PS51866"/>
    </source>
</evidence>
<organism evidence="8 9">
    <name type="scientific">Anaeromyxobacter dehalogenans (strain 2CP-C)</name>
    <dbReference type="NCBI Taxonomy" id="290397"/>
    <lineage>
        <taxon>Bacteria</taxon>
        <taxon>Pseudomonadati</taxon>
        <taxon>Myxococcota</taxon>
        <taxon>Myxococcia</taxon>
        <taxon>Myxococcales</taxon>
        <taxon>Cystobacterineae</taxon>
        <taxon>Anaeromyxobacteraceae</taxon>
        <taxon>Anaeromyxobacter</taxon>
    </lineage>
</organism>
<dbReference type="AlphaFoldDB" id="Q2IPP0"/>
<dbReference type="SUPFAM" id="SSF52540">
    <property type="entry name" value="P-loop containing nucleoside triphosphate hydrolases"/>
    <property type="match status" value="1"/>
</dbReference>
<dbReference type="PANTHER" id="PTHR42781">
    <property type="entry name" value="SPERMIDINE/PUTRESCINE IMPORT ATP-BINDING PROTEIN POTA"/>
    <property type="match status" value="1"/>
</dbReference>
<dbReference type="InterPro" id="IPR008995">
    <property type="entry name" value="Mo/tungstate-bd_C_term_dom"/>
</dbReference>
<dbReference type="InterPro" id="IPR003593">
    <property type="entry name" value="AAA+_ATPase"/>
</dbReference>
<gene>
    <name evidence="8" type="ordered locus">Adeh_0998</name>
</gene>
<keyword evidence="4 8" id="KW-0067">ATP-binding</keyword>
<dbReference type="Gene3D" id="2.40.50.100">
    <property type="match status" value="1"/>
</dbReference>
<dbReference type="RefSeq" id="WP_011420056.1">
    <property type="nucleotide sequence ID" value="NC_007760.1"/>
</dbReference>
<evidence type="ECO:0000256" key="1">
    <source>
        <dbReference type="ARBA" id="ARBA00022448"/>
    </source>
</evidence>
<feature type="domain" description="Mop" evidence="7">
    <location>
        <begin position="297"/>
        <end position="361"/>
    </location>
</feature>
<dbReference type="InterPro" id="IPR027417">
    <property type="entry name" value="P-loop_NTPase"/>
</dbReference>
<keyword evidence="2 5" id="KW-0500">Molybdenum</keyword>
<dbReference type="SUPFAM" id="SSF50331">
    <property type="entry name" value="MOP-like"/>
    <property type="match status" value="1"/>
</dbReference>
<feature type="domain" description="ABC transporter" evidence="6">
    <location>
        <begin position="4"/>
        <end position="239"/>
    </location>
</feature>
<keyword evidence="1" id="KW-0813">Transport</keyword>
<dbReference type="PROSITE" id="PS00211">
    <property type="entry name" value="ABC_TRANSPORTER_1"/>
    <property type="match status" value="1"/>
</dbReference>
<dbReference type="Gene3D" id="3.40.50.300">
    <property type="entry name" value="P-loop containing nucleotide triphosphate hydrolases"/>
    <property type="match status" value="1"/>
</dbReference>
<dbReference type="PROSITE" id="PS50893">
    <property type="entry name" value="ABC_TRANSPORTER_2"/>
    <property type="match status" value="1"/>
</dbReference>
<reference evidence="8 9" key="1">
    <citation type="submission" date="2006-01" db="EMBL/GenBank/DDBJ databases">
        <title>Complete sequence of Anaeromyxobacter dehalogenans 2CP-C.</title>
        <authorList>
            <consortium name="US DOE Joint Genome Institute"/>
            <person name="Copeland A."/>
            <person name="Lucas S."/>
            <person name="Lapidus A."/>
            <person name="Barry K."/>
            <person name="Detter J.C."/>
            <person name="Glavina T."/>
            <person name="Hammon N."/>
            <person name="Israni S."/>
            <person name="Pitluck S."/>
            <person name="Brettin T."/>
            <person name="Bruce D."/>
            <person name="Han C."/>
            <person name="Tapia R."/>
            <person name="Gilna P."/>
            <person name="Kiss H."/>
            <person name="Schmutz J."/>
            <person name="Larimer F."/>
            <person name="Land M."/>
            <person name="Kyrpides N."/>
            <person name="Anderson I."/>
            <person name="Sanford R.A."/>
            <person name="Ritalahti K.M."/>
            <person name="Thomas H.S."/>
            <person name="Kirby J.R."/>
            <person name="Zhulin I.B."/>
            <person name="Loeffler F.E."/>
            <person name="Richardson P."/>
        </authorList>
    </citation>
    <scope>NUCLEOTIDE SEQUENCE [LARGE SCALE GENOMIC DNA]</scope>
    <source>
        <strain evidence="8 9">2CP-C</strain>
    </source>
</reference>
<dbReference type="STRING" id="290397.Adeh_0998"/>